<dbReference type="EMBL" id="BSYI01000057">
    <property type="protein sequence ID" value="GMG85281.1"/>
    <property type="molecule type" value="Genomic_DNA"/>
</dbReference>
<protein>
    <recommendedName>
        <fullName evidence="4">Outer membrane beta-barrel porin/alpha-amylase</fullName>
    </recommendedName>
</protein>
<comment type="caution">
    <text evidence="2">The sequence shown here is derived from an EMBL/GenBank/DDBJ whole genome shotgun (WGS) entry which is preliminary data.</text>
</comment>
<dbReference type="Proteomes" id="UP001239909">
    <property type="component" value="Unassembled WGS sequence"/>
</dbReference>
<accession>A0ABQ6LTA0</accession>
<evidence type="ECO:0008006" key="4">
    <source>
        <dbReference type="Google" id="ProtNLM"/>
    </source>
</evidence>
<gene>
    <name evidence="2" type="ORF">LNKW23_44990</name>
</gene>
<feature type="signal peptide" evidence="1">
    <location>
        <begin position="1"/>
        <end position="19"/>
    </location>
</feature>
<feature type="chain" id="PRO_5045713968" description="Outer membrane beta-barrel porin/alpha-amylase" evidence="1">
    <location>
        <begin position="20"/>
        <end position="304"/>
    </location>
</feature>
<dbReference type="RefSeq" id="WP_285674570.1">
    <property type="nucleotide sequence ID" value="NZ_BSYI01000057.1"/>
</dbReference>
<sequence>MRKIPGTIALILLGTTSLAAPAAAEGLDLAGSLGAGRFTHYVPPVTHPTLNETPFITTEVKPIFLYHSIPSGFVTDGGRVIGGAVQARLALGERFAIIATTDGYADLDFDGVLPDADGFLDLAAGVKYALLSNPAAGEILTAGVRYTASTGNIDSAGIDLTGSHKGFLDTFLTGAKIWDSGWQAQGAVGFQWGIGAESWSYFHLHGHLDYEVAPGVYPLIEANLLLPVDGGDRIPGSSLTSVDLFDIGAEDTQGTFTLAIGARYRPMDNLILGAAVEGNILDLGADTAESVFGWRVTTDVTIHF</sequence>
<reference evidence="2 3" key="1">
    <citation type="submission" date="2023-04" db="EMBL/GenBank/DDBJ databases">
        <title>Marinoamorphus aggregata gen. nov., sp. Nov., isolate from tissue of brittle star Ophioplocus japonicus.</title>
        <authorList>
            <person name="Kawano K."/>
            <person name="Sawayama S."/>
            <person name="Nakagawa S."/>
        </authorList>
    </citation>
    <scope>NUCLEOTIDE SEQUENCE [LARGE SCALE GENOMIC DNA]</scope>
    <source>
        <strain evidence="2 3">NKW23</strain>
    </source>
</reference>
<proteinExistence type="predicted"/>
<evidence type="ECO:0000256" key="1">
    <source>
        <dbReference type="SAM" id="SignalP"/>
    </source>
</evidence>
<evidence type="ECO:0000313" key="2">
    <source>
        <dbReference type="EMBL" id="GMG85281.1"/>
    </source>
</evidence>
<keyword evidence="1" id="KW-0732">Signal</keyword>
<name>A0ABQ6LTA0_9RHOB</name>
<evidence type="ECO:0000313" key="3">
    <source>
        <dbReference type="Proteomes" id="UP001239909"/>
    </source>
</evidence>
<keyword evidence="3" id="KW-1185">Reference proteome</keyword>
<organism evidence="2 3">
    <name type="scientific">Paralimibaculum aggregatum</name>
    <dbReference type="NCBI Taxonomy" id="3036245"/>
    <lineage>
        <taxon>Bacteria</taxon>
        <taxon>Pseudomonadati</taxon>
        <taxon>Pseudomonadota</taxon>
        <taxon>Alphaproteobacteria</taxon>
        <taxon>Rhodobacterales</taxon>
        <taxon>Paracoccaceae</taxon>
        <taxon>Paralimibaculum</taxon>
    </lineage>
</organism>